<dbReference type="CDD" id="cd16449">
    <property type="entry name" value="RING-HC"/>
    <property type="match status" value="1"/>
</dbReference>
<evidence type="ECO:0000256" key="4">
    <source>
        <dbReference type="ARBA" id="ARBA00022833"/>
    </source>
</evidence>
<dbReference type="SUPFAM" id="SSF57850">
    <property type="entry name" value="RING/U-box"/>
    <property type="match status" value="1"/>
</dbReference>
<dbReference type="Gene3D" id="3.30.40.10">
    <property type="entry name" value="Zinc/RING finger domain, C3HC4 (zinc finger)"/>
    <property type="match status" value="1"/>
</dbReference>
<name>A0A813RL70_9BILA</name>
<dbReference type="InterPro" id="IPR018957">
    <property type="entry name" value="Znf_C3HC4_RING-type"/>
</dbReference>
<accession>A0A813RL70</accession>
<dbReference type="InterPro" id="IPR050143">
    <property type="entry name" value="TRIM/RBCC"/>
</dbReference>
<proteinExistence type="inferred from homology"/>
<dbReference type="SMART" id="SM00184">
    <property type="entry name" value="RING"/>
    <property type="match status" value="1"/>
</dbReference>
<evidence type="ECO:0000256" key="3">
    <source>
        <dbReference type="ARBA" id="ARBA00022771"/>
    </source>
</evidence>
<keyword evidence="2" id="KW-0479">Metal-binding</keyword>
<protein>
    <recommendedName>
        <fullName evidence="6">RING-type domain-containing protein</fullName>
    </recommendedName>
</protein>
<evidence type="ECO:0000256" key="2">
    <source>
        <dbReference type="ARBA" id="ARBA00022723"/>
    </source>
</evidence>
<dbReference type="Proteomes" id="UP000663881">
    <property type="component" value="Unassembled WGS sequence"/>
</dbReference>
<dbReference type="GO" id="GO:0008270">
    <property type="term" value="F:zinc ion binding"/>
    <property type="evidence" value="ECO:0007669"/>
    <property type="project" value="UniProtKB-KW"/>
</dbReference>
<dbReference type="OrthoDB" id="9992988at2759"/>
<evidence type="ECO:0000313" key="9">
    <source>
        <dbReference type="Proteomes" id="UP000663891"/>
    </source>
</evidence>
<gene>
    <name evidence="8" type="ORF">OKA104_LOCUS4276</name>
    <name evidence="7" type="ORF">VCS650_LOCUS3226</name>
</gene>
<keyword evidence="3 5" id="KW-0863">Zinc-finger</keyword>
<dbReference type="PROSITE" id="PS00518">
    <property type="entry name" value="ZF_RING_1"/>
    <property type="match status" value="1"/>
</dbReference>
<evidence type="ECO:0000256" key="1">
    <source>
        <dbReference type="ARBA" id="ARBA00008518"/>
    </source>
</evidence>
<comment type="similarity">
    <text evidence="1">Belongs to the TRIM/RBCC family.</text>
</comment>
<evidence type="ECO:0000256" key="5">
    <source>
        <dbReference type="PROSITE-ProRule" id="PRU00175"/>
    </source>
</evidence>
<reference evidence="7" key="1">
    <citation type="submission" date="2021-02" db="EMBL/GenBank/DDBJ databases">
        <authorList>
            <person name="Nowell W R."/>
        </authorList>
    </citation>
    <scope>NUCLEOTIDE SEQUENCE</scope>
</reference>
<evidence type="ECO:0000313" key="7">
    <source>
        <dbReference type="EMBL" id="CAF0786251.1"/>
    </source>
</evidence>
<dbReference type="PANTHER" id="PTHR24103">
    <property type="entry name" value="E3 UBIQUITIN-PROTEIN LIGASE TRIM"/>
    <property type="match status" value="1"/>
</dbReference>
<feature type="domain" description="RING-type" evidence="6">
    <location>
        <begin position="33"/>
        <end position="82"/>
    </location>
</feature>
<dbReference type="AlphaFoldDB" id="A0A813RL70"/>
<dbReference type="Proteomes" id="UP000663891">
    <property type="component" value="Unassembled WGS sequence"/>
</dbReference>
<dbReference type="InterPro" id="IPR017907">
    <property type="entry name" value="Znf_RING_CS"/>
</dbReference>
<keyword evidence="4" id="KW-0862">Zinc</keyword>
<evidence type="ECO:0000259" key="6">
    <source>
        <dbReference type="PROSITE" id="PS50089"/>
    </source>
</evidence>
<sequence>MATNITTSSTFENKTSDKSSKNKEELLNEILTCGICLSRMSSPCCLPCAHAFCRTCIINYAENNNNVNTPTEINYIRCPYCKFQLNFSSLKYLESILIINPTLRQLCEVLETSNLNSNQTNGTYNARCHTCCSLEMLKVCKHCYFMLCDKCRRIHLLDVHRESKIQLDILDTRLRLINEKRLQMDKITEEYDKMRQHIKISSKKLIHTIEQQCNQALERLDEQQNFNDETFWIGNGFDNGEKLDFFISLLDIGKNKLSRKNITDRDLMELYDNLQTIPDVNEKLIESMNFKELSLIVDDTFLKKPFIRVYDKDLSTMTKDISEKLTTDNEQTNCIKT</sequence>
<dbReference type="InterPro" id="IPR013083">
    <property type="entry name" value="Znf_RING/FYVE/PHD"/>
</dbReference>
<comment type="caution">
    <text evidence="7">The sequence shown here is derived from an EMBL/GenBank/DDBJ whole genome shotgun (WGS) entry which is preliminary data.</text>
</comment>
<dbReference type="Pfam" id="PF00097">
    <property type="entry name" value="zf-C3HC4"/>
    <property type="match status" value="1"/>
</dbReference>
<dbReference type="EMBL" id="CAJOAY010000136">
    <property type="protein sequence ID" value="CAF3554740.1"/>
    <property type="molecule type" value="Genomic_DNA"/>
</dbReference>
<organism evidence="7 9">
    <name type="scientific">Adineta steineri</name>
    <dbReference type="NCBI Taxonomy" id="433720"/>
    <lineage>
        <taxon>Eukaryota</taxon>
        <taxon>Metazoa</taxon>
        <taxon>Spiralia</taxon>
        <taxon>Gnathifera</taxon>
        <taxon>Rotifera</taxon>
        <taxon>Eurotatoria</taxon>
        <taxon>Bdelloidea</taxon>
        <taxon>Adinetida</taxon>
        <taxon>Adinetidae</taxon>
        <taxon>Adineta</taxon>
    </lineage>
</organism>
<dbReference type="EMBL" id="CAJNON010000017">
    <property type="protein sequence ID" value="CAF0786251.1"/>
    <property type="molecule type" value="Genomic_DNA"/>
</dbReference>
<dbReference type="InterPro" id="IPR001841">
    <property type="entry name" value="Znf_RING"/>
</dbReference>
<dbReference type="PROSITE" id="PS50089">
    <property type="entry name" value="ZF_RING_2"/>
    <property type="match status" value="1"/>
</dbReference>
<evidence type="ECO:0000313" key="8">
    <source>
        <dbReference type="EMBL" id="CAF3554740.1"/>
    </source>
</evidence>